<dbReference type="Pfam" id="PF00395">
    <property type="entry name" value="SLH"/>
    <property type="match status" value="2"/>
</dbReference>
<sequence length="191" mass="20558">MNKQQHYMNPRERSFMIRSKKAFAALAITAAVGFSSIVPFNVLQVLAATNFMDIDGAAASYKTAIEEMAKQNVISGFSDTQYKPNQNVTRAELAKIVALALHVDLTNTKKSDFTDVAESAWYASYVAAMVNNGAMKGEGNSFSPTKSVTHEQLVEIVAAVLKVDTDKVKGLLGTAFTAGKLASRGEVAMLV</sequence>
<name>A0A972GLD0_9BACL</name>
<feature type="non-terminal residue" evidence="2">
    <location>
        <position position="191"/>
    </location>
</feature>
<reference evidence="2" key="1">
    <citation type="submission" date="2019-10" db="EMBL/GenBank/DDBJ databases">
        <title>Description of Paenibacillus glebae sp. nov.</title>
        <authorList>
            <person name="Carlier A."/>
            <person name="Qi S."/>
        </authorList>
    </citation>
    <scope>NUCLEOTIDE SEQUENCE</scope>
    <source>
        <strain evidence="2">LMG 31456</strain>
    </source>
</reference>
<feature type="domain" description="SLH" evidence="1">
    <location>
        <begin position="112"/>
        <end position="171"/>
    </location>
</feature>
<evidence type="ECO:0000313" key="2">
    <source>
        <dbReference type="EMBL" id="NOU92921.1"/>
    </source>
</evidence>
<evidence type="ECO:0000259" key="1">
    <source>
        <dbReference type="PROSITE" id="PS51272"/>
    </source>
</evidence>
<dbReference type="InterPro" id="IPR001119">
    <property type="entry name" value="SLH_dom"/>
</dbReference>
<keyword evidence="3" id="KW-1185">Reference proteome</keyword>
<feature type="domain" description="SLH" evidence="1">
    <location>
        <begin position="48"/>
        <end position="111"/>
    </location>
</feature>
<proteinExistence type="predicted"/>
<accession>A0A972GLD0</accession>
<organism evidence="2 3">
    <name type="scientific">Paenibacillus foliorum</name>
    <dbReference type="NCBI Taxonomy" id="2654974"/>
    <lineage>
        <taxon>Bacteria</taxon>
        <taxon>Bacillati</taxon>
        <taxon>Bacillota</taxon>
        <taxon>Bacilli</taxon>
        <taxon>Bacillales</taxon>
        <taxon>Paenibacillaceae</taxon>
        <taxon>Paenibacillus</taxon>
    </lineage>
</organism>
<gene>
    <name evidence="2" type="ORF">GC093_06690</name>
</gene>
<dbReference type="AlphaFoldDB" id="A0A972GLD0"/>
<dbReference type="Proteomes" id="UP000641588">
    <property type="component" value="Unassembled WGS sequence"/>
</dbReference>
<comment type="caution">
    <text evidence="2">The sequence shown here is derived from an EMBL/GenBank/DDBJ whole genome shotgun (WGS) entry which is preliminary data.</text>
</comment>
<evidence type="ECO:0000313" key="3">
    <source>
        <dbReference type="Proteomes" id="UP000641588"/>
    </source>
</evidence>
<protein>
    <recommendedName>
        <fullName evidence="1">SLH domain-containing protein</fullName>
    </recommendedName>
</protein>
<dbReference type="PROSITE" id="PS51272">
    <property type="entry name" value="SLH"/>
    <property type="match status" value="2"/>
</dbReference>
<dbReference type="EMBL" id="WHOD01000024">
    <property type="protein sequence ID" value="NOU92921.1"/>
    <property type="molecule type" value="Genomic_DNA"/>
</dbReference>